<dbReference type="GO" id="GO:0031491">
    <property type="term" value="F:nucleosome binding"/>
    <property type="evidence" value="ECO:0007669"/>
    <property type="project" value="TreeGrafter"/>
</dbReference>
<evidence type="ECO:0000256" key="5">
    <source>
        <dbReference type="ARBA" id="ARBA00023015"/>
    </source>
</evidence>
<dbReference type="Gene3D" id="3.30.505.10">
    <property type="entry name" value="SH2 domain"/>
    <property type="match status" value="2"/>
</dbReference>
<reference evidence="11" key="1">
    <citation type="submission" date="2022-04" db="EMBL/GenBank/DDBJ databases">
        <title>Carnegiea gigantea Genome sequencing and assembly v2.</title>
        <authorList>
            <person name="Copetti D."/>
            <person name="Sanderson M.J."/>
            <person name="Burquez A."/>
            <person name="Wojciechowski M.F."/>
        </authorList>
    </citation>
    <scope>NUCLEOTIDE SEQUENCE</scope>
    <source>
        <strain evidence="11">SGP5-SGP5p</strain>
        <tissue evidence="11">Aerial part</tissue>
    </source>
</reference>
<dbReference type="GO" id="GO:0034728">
    <property type="term" value="P:nucleosome organization"/>
    <property type="evidence" value="ECO:0007669"/>
    <property type="project" value="TreeGrafter"/>
</dbReference>
<dbReference type="PIRSF" id="PIRSF036947">
    <property type="entry name" value="Spt6"/>
    <property type="match status" value="1"/>
</dbReference>
<dbReference type="Gene3D" id="1.10.10.2740">
    <property type="entry name" value="Spt6, Death-like domain"/>
    <property type="match status" value="1"/>
</dbReference>
<dbReference type="InterPro" id="IPR035018">
    <property type="entry name" value="Spt6_SH2_C"/>
</dbReference>
<feature type="domain" description="S1 motif" evidence="10">
    <location>
        <begin position="1174"/>
        <end position="1244"/>
    </location>
</feature>
<dbReference type="PANTHER" id="PTHR10145:SF6">
    <property type="entry name" value="TRANSCRIPTION ELONGATION FACTOR SPT6"/>
    <property type="match status" value="1"/>
</dbReference>
<dbReference type="GO" id="GO:0005694">
    <property type="term" value="C:chromosome"/>
    <property type="evidence" value="ECO:0007669"/>
    <property type="project" value="UniProtKB-SubCell"/>
</dbReference>
<gene>
    <name evidence="11" type="ORF">Cgig2_001395</name>
</gene>
<keyword evidence="5" id="KW-0805">Transcription regulation</keyword>
<comment type="function">
    <text evidence="8">Transcription elongation factor that enhances transcription elongation by RNA polymerase II (RNAPII).</text>
</comment>
<dbReference type="InterPro" id="IPR035019">
    <property type="entry name" value="Spt6_SH2_N"/>
</dbReference>
<dbReference type="Pfam" id="PF14632">
    <property type="entry name" value="SPT6_acidic"/>
    <property type="match status" value="1"/>
</dbReference>
<dbReference type="FunFam" id="1.10.10.2740:FF:000002">
    <property type="entry name" value="Transcription elongation factor Spt6"/>
    <property type="match status" value="1"/>
</dbReference>
<dbReference type="Gene3D" id="3.30.420.140">
    <property type="entry name" value="YqgF/RNase H-like domain"/>
    <property type="match status" value="1"/>
</dbReference>
<dbReference type="OrthoDB" id="995477at2759"/>
<evidence type="ECO:0000259" key="10">
    <source>
        <dbReference type="PROSITE" id="PS50126"/>
    </source>
</evidence>
<evidence type="ECO:0000256" key="2">
    <source>
        <dbReference type="ARBA" id="ARBA00004286"/>
    </source>
</evidence>
<dbReference type="FunFam" id="3.30.505.10:FF:000050">
    <property type="entry name" value="Transcription elongation factor spt6"/>
    <property type="match status" value="1"/>
</dbReference>
<feature type="compositionally biased region" description="Acidic residues" evidence="9">
    <location>
        <begin position="8"/>
        <end position="77"/>
    </location>
</feature>
<evidence type="ECO:0000256" key="8">
    <source>
        <dbReference type="PIRNR" id="PIRNR036947"/>
    </source>
</evidence>
<evidence type="ECO:0000256" key="7">
    <source>
        <dbReference type="ARBA" id="ARBA00023242"/>
    </source>
</evidence>
<dbReference type="Gene3D" id="1.10.3500.10">
    <property type="entry name" value="Tex N-terminal region-like"/>
    <property type="match status" value="1"/>
</dbReference>
<feature type="region of interest" description="Disordered" evidence="9">
    <location>
        <begin position="1498"/>
        <end position="1681"/>
    </location>
</feature>
<dbReference type="Proteomes" id="UP001153076">
    <property type="component" value="Unassembled WGS sequence"/>
</dbReference>
<dbReference type="GO" id="GO:0009793">
    <property type="term" value="P:embryo development ending in seed dormancy"/>
    <property type="evidence" value="ECO:0007669"/>
    <property type="project" value="UniProtKB-ARBA"/>
</dbReference>
<dbReference type="InterPro" id="IPR010994">
    <property type="entry name" value="RuvA_2-like"/>
</dbReference>
<dbReference type="Pfam" id="PF14633">
    <property type="entry name" value="SH2_2"/>
    <property type="match status" value="1"/>
</dbReference>
<dbReference type="Gene3D" id="1.10.150.850">
    <property type="entry name" value="Spt6, helix-hairpin-helix domain"/>
    <property type="match status" value="1"/>
</dbReference>
<comment type="caution">
    <text evidence="11">The sequence shown here is derived from an EMBL/GenBank/DDBJ whole genome shotgun (WGS) entry which is preliminary data.</text>
</comment>
<feature type="compositionally biased region" description="Basic and acidic residues" evidence="9">
    <location>
        <begin position="1574"/>
        <end position="1598"/>
    </location>
</feature>
<dbReference type="InterPro" id="IPR003029">
    <property type="entry name" value="S1_domain"/>
</dbReference>
<dbReference type="SUPFAM" id="SSF158832">
    <property type="entry name" value="Tex N-terminal region-like"/>
    <property type="match status" value="1"/>
</dbReference>
<keyword evidence="6 8" id="KW-0804">Transcription</keyword>
<dbReference type="SUPFAM" id="SSF50249">
    <property type="entry name" value="Nucleic acid-binding proteins"/>
    <property type="match status" value="1"/>
</dbReference>
<dbReference type="SUPFAM" id="SSF53098">
    <property type="entry name" value="Ribonuclease H-like"/>
    <property type="match status" value="1"/>
</dbReference>
<dbReference type="Pfam" id="PF14639">
    <property type="entry name" value="YqgF"/>
    <property type="match status" value="1"/>
</dbReference>
<dbReference type="CDD" id="cd09918">
    <property type="entry name" value="SH2_Nterm_SPT6_like"/>
    <property type="match status" value="1"/>
</dbReference>
<protein>
    <recommendedName>
        <fullName evidence="8">Transcription elongation factor spt6</fullName>
    </recommendedName>
</protein>
<dbReference type="FunFam" id="1.10.10.650:FF:000003">
    <property type="entry name" value="Transcription elongation factor spt6"/>
    <property type="match status" value="1"/>
</dbReference>
<dbReference type="CDD" id="cd09928">
    <property type="entry name" value="SH2_Cterm_SPT6_like"/>
    <property type="match status" value="1"/>
</dbReference>
<feature type="region of interest" description="Disordered" evidence="9">
    <location>
        <begin position="205"/>
        <end position="225"/>
    </location>
</feature>
<dbReference type="FunFam" id="1.10.150.850:FF:000001">
    <property type="entry name" value="Transcription elongation factor spt6"/>
    <property type="match status" value="1"/>
</dbReference>
<dbReference type="InterPro" id="IPR035420">
    <property type="entry name" value="Spt6_SH2"/>
</dbReference>
<dbReference type="InterPro" id="IPR037027">
    <property type="entry name" value="YqgF/RNaseH-like_dom_sf"/>
</dbReference>
<dbReference type="InterPro" id="IPR017072">
    <property type="entry name" value="TF_Spt6"/>
</dbReference>
<dbReference type="InterPro" id="IPR012340">
    <property type="entry name" value="NA-bd_OB-fold"/>
</dbReference>
<dbReference type="PROSITE" id="PS50126">
    <property type="entry name" value="S1"/>
    <property type="match status" value="1"/>
</dbReference>
<sequence>MGGRAVVSDDEEELEPQDDEREQDEEGEDLEEGDVGGGDDDEDEEDEEGQDQFEDDGFIVEDADEEEPEEEDRDDEEERHKKKKKKKRLFNNIYALTVVSPRFRESFVLDEDDYELLLDNNVAVPRKSMNESKKFKRLKKARGDAEEGHSGFYDDEDYDGTGKGGRTAEEHVKRTLFGDDDGENSMAFGLSLSVFDVICVVTGGPVEDIPEEDDQPEEEDADMGDEDDMADFIVDEEEVDETGAPVSDPDCLPCRRKKVKKKKYRQAPGVSSSALQEAQEIFGDVEELLKMRQMSLDKSSRYDDSGDWRERRLEDEFEPIILAERYMTEKDDRIREIDIPERMQISEESTGPPPTDAEAIDEESKWIRKQLESGLVPVLVKMTLSEQEREEMEDHIKNFLNFTHVQKLDVPYISMYRKEEIFNLLKDPEGGDDVNHDKPSLKWHKVLWAVQDLDKKWLLLQKRKSALLAYYNKRFEEESRRIYDETRLSLNRQLFESIIGALRNAESEREVDDVDAKFNLHFPPGEAGVDEGQYKRPKRKSLYSICNKAGLWEVASKFGYSSEQFGLQISLLEMRVDEPEDPKETPEDVASNFTCAMFDSAQAVLKGARHMAAVEISCEPVVKKHFRSIYLDNAVVSTCPTPDGNAVIDAFHQFAGVKWLRNKPLNKFEDAQWLLIQKAEEEKLLQVTIKLPDEVLKKLINDSQEKYLSCGVSKSAQLWNEQRKLILQDAIFNFILPALEKEARLLLTSRAKSWLLTDYGKRLWDKVSVAPYQRKESDVSSEDEAAPRVMACCWGPGKPSTTFVMLDSFGEIVDVLEAGSISLRSQNVNDQQRKKHDQQNLLKFMTEHQPQVVVLGAVNLSCTRLKDDIYEIVFKMVEENPRDVGHEMDGLSVFYGDESLSRLYENSRISSDQIPAQPGIVKRAVALGRYLQNPLAMVATLCGPGREVLSWKLSPLESFLNPDEKYGMVEQIMVDVSNQVGIDLNLAANHEWLFAPLQFISGLGPRKAASLQRSLVRAGAIVTRKDLLTAHGLGRKVFISAAGFLRIRRTGLAATSQFVDVLDDTRIHPESYALAQEMAKDIYREIVGDDNLDEDDAIEMAIENLRDRPSALKSFNVDAYAKDTDRVSKIETLHAIKQELIQGFQDWRKAYEEPNQDEEFYMISGETDDTLGEGRTVQVTVRRVQPQRAICALESGLTGMLTREDYSDDLRDSDLTEKLREGDILTCRIKQIHKNRYQVFLTCRENDMRNNRHQNVENLDPYYHEDRSSLQSDQEKARIEKELAKKHFKPRMIVHPRFQNITADEAMEFLGDKDPGESIIRPSSRGPSYLTLTLKVYDGVYAHKDIIEGGKDHKDITSLLRIGKTLKIGEDTFEDLDEVMDRYVDPLVTHLKAMLNYRKFRKGTKAEVDEQLRIEKSEYPLRIVYSFGISHEHPGTFILTYIRSSNPHHEYIGLYPKGFKFRKRMFEDIDRLVAYFQRHIDDPIHESPSIRSVAAMVPMRSPAPGGSSGSGWGGSASNDGGWRGSSDRDRSTPGSRTGRNDYRNGGRDRDRDGHPSGAPRPYGGRGRGRGSYHGNRDGGNSDRHDSGRGSKWSSDNKEGNSSWGSFPGAKVQNSPGKEAFPGGWSSGGGGGNSSGDGGWGGGGGGWGDQNNGGADAGNDSGWGSGSKSNSKGWSSSGGGGW</sequence>
<dbReference type="InterPro" id="IPR028088">
    <property type="entry name" value="Spt6_HTH_DNA-bd_dom"/>
</dbReference>
<dbReference type="InterPro" id="IPR032706">
    <property type="entry name" value="Spt6_HHH"/>
</dbReference>
<dbReference type="InterPro" id="IPR028231">
    <property type="entry name" value="Spt6_YqgF"/>
</dbReference>
<dbReference type="GO" id="GO:0003677">
    <property type="term" value="F:DNA binding"/>
    <property type="evidence" value="ECO:0007669"/>
    <property type="project" value="InterPro"/>
</dbReference>
<dbReference type="SUPFAM" id="SSF47781">
    <property type="entry name" value="RuvA domain 2-like"/>
    <property type="match status" value="2"/>
</dbReference>
<dbReference type="FunFam" id="3.30.420.140:FF:000006">
    <property type="entry name" value="Transcription elongation factor spt6"/>
    <property type="match status" value="1"/>
</dbReference>
<comment type="similarity">
    <text evidence="3 8">Belongs to the SPT6 family.</text>
</comment>
<feature type="region of interest" description="Disordered" evidence="9">
    <location>
        <begin position="1"/>
        <end position="85"/>
    </location>
</feature>
<dbReference type="GO" id="GO:0042393">
    <property type="term" value="F:histone binding"/>
    <property type="evidence" value="ECO:0007669"/>
    <property type="project" value="TreeGrafter"/>
</dbReference>
<dbReference type="InterPro" id="IPR036860">
    <property type="entry name" value="SH2_dom_sf"/>
</dbReference>
<dbReference type="InterPro" id="IPR023323">
    <property type="entry name" value="Tex-like_dom_sf"/>
</dbReference>
<dbReference type="PANTHER" id="PTHR10145">
    <property type="entry name" value="TRANSCRIPTION ELONGATION FACTOR SPT6"/>
    <property type="match status" value="1"/>
</dbReference>
<name>A0A9Q1KVN3_9CARY</name>
<evidence type="ECO:0000313" key="11">
    <source>
        <dbReference type="EMBL" id="KAJ8449739.1"/>
    </source>
</evidence>
<dbReference type="Pfam" id="PF14641">
    <property type="entry name" value="HTH_44"/>
    <property type="match status" value="1"/>
</dbReference>
<dbReference type="InterPro" id="IPR023319">
    <property type="entry name" value="Tex-like_HTH_dom_sf"/>
</dbReference>
<dbReference type="Gene3D" id="1.10.10.650">
    <property type="entry name" value="RuvA domain 2-like"/>
    <property type="match status" value="1"/>
</dbReference>
<proteinExistence type="inferred from homology"/>
<dbReference type="InterPro" id="IPR041692">
    <property type="entry name" value="HHH_9"/>
</dbReference>
<dbReference type="Pfam" id="PF17674">
    <property type="entry name" value="HHH_9"/>
    <property type="match status" value="1"/>
</dbReference>
<dbReference type="InterPro" id="IPR028083">
    <property type="entry name" value="Spt6_acidic_N_dom"/>
</dbReference>
<organism evidence="11 12">
    <name type="scientific">Carnegiea gigantea</name>
    <dbReference type="NCBI Taxonomy" id="171969"/>
    <lineage>
        <taxon>Eukaryota</taxon>
        <taxon>Viridiplantae</taxon>
        <taxon>Streptophyta</taxon>
        <taxon>Embryophyta</taxon>
        <taxon>Tracheophyta</taxon>
        <taxon>Spermatophyta</taxon>
        <taxon>Magnoliopsida</taxon>
        <taxon>eudicotyledons</taxon>
        <taxon>Gunneridae</taxon>
        <taxon>Pentapetalae</taxon>
        <taxon>Caryophyllales</taxon>
        <taxon>Cactineae</taxon>
        <taxon>Cactaceae</taxon>
        <taxon>Cactoideae</taxon>
        <taxon>Echinocereeae</taxon>
        <taxon>Carnegiea</taxon>
    </lineage>
</organism>
<dbReference type="InterPro" id="IPR042066">
    <property type="entry name" value="Spt6_death-like"/>
</dbReference>
<feature type="compositionally biased region" description="Basic and acidic residues" evidence="9">
    <location>
        <begin position="1538"/>
        <end position="1554"/>
    </location>
</feature>
<evidence type="ECO:0000313" key="12">
    <source>
        <dbReference type="Proteomes" id="UP001153076"/>
    </source>
</evidence>
<dbReference type="InterPro" id="IPR049540">
    <property type="entry name" value="Spt6-like_S1"/>
</dbReference>
<evidence type="ECO:0000256" key="6">
    <source>
        <dbReference type="ARBA" id="ARBA00023163"/>
    </source>
</evidence>
<comment type="subcellular location">
    <subcellularLocation>
        <location evidence="2">Chromosome</location>
    </subcellularLocation>
    <subcellularLocation>
        <location evidence="1 8">Nucleus</location>
    </subcellularLocation>
</comment>
<keyword evidence="7 8" id="KW-0539">Nucleus</keyword>
<evidence type="ECO:0000256" key="9">
    <source>
        <dbReference type="SAM" id="MobiDB-lite"/>
    </source>
</evidence>
<dbReference type="Pfam" id="PF21710">
    <property type="entry name" value="Spt6_S1"/>
    <property type="match status" value="1"/>
</dbReference>
<dbReference type="EMBL" id="JAKOGI010000019">
    <property type="protein sequence ID" value="KAJ8449739.1"/>
    <property type="molecule type" value="Genomic_DNA"/>
</dbReference>
<feature type="compositionally biased region" description="Low complexity" evidence="9">
    <location>
        <begin position="1648"/>
        <end position="1674"/>
    </location>
</feature>
<feature type="region of interest" description="Disordered" evidence="9">
    <location>
        <begin position="146"/>
        <end position="166"/>
    </location>
</feature>
<dbReference type="Pfam" id="PF14635">
    <property type="entry name" value="HHH_7"/>
    <property type="match status" value="1"/>
</dbReference>
<dbReference type="Gene3D" id="2.40.50.140">
    <property type="entry name" value="Nucleic acid-binding proteins"/>
    <property type="match status" value="1"/>
</dbReference>
<feature type="compositionally biased region" description="Gly residues" evidence="9">
    <location>
        <begin position="1624"/>
        <end position="1647"/>
    </location>
</feature>
<dbReference type="GO" id="GO:0008023">
    <property type="term" value="C:transcription elongation factor complex"/>
    <property type="evidence" value="ECO:0007669"/>
    <property type="project" value="TreeGrafter"/>
</dbReference>
<keyword evidence="4" id="KW-0158">Chromosome</keyword>
<evidence type="ECO:0000256" key="4">
    <source>
        <dbReference type="ARBA" id="ARBA00022454"/>
    </source>
</evidence>
<dbReference type="FunFam" id="1.10.3500.10:FF:000004">
    <property type="entry name" value="Transcription elongation factor spt6"/>
    <property type="match status" value="1"/>
</dbReference>
<dbReference type="GO" id="GO:0140673">
    <property type="term" value="P:transcription elongation-coupled chromatin remodeling"/>
    <property type="evidence" value="ECO:0007669"/>
    <property type="project" value="InterPro"/>
</dbReference>
<evidence type="ECO:0000256" key="3">
    <source>
        <dbReference type="ARBA" id="ARBA00009253"/>
    </source>
</evidence>
<evidence type="ECO:0000256" key="1">
    <source>
        <dbReference type="ARBA" id="ARBA00004123"/>
    </source>
</evidence>
<keyword evidence="12" id="KW-1185">Reference proteome</keyword>
<dbReference type="InterPro" id="IPR006641">
    <property type="entry name" value="YqgF/RNaseH-like_dom"/>
</dbReference>
<dbReference type="FunFam" id="3.30.505.10:FF:000047">
    <property type="entry name" value="Transcription elongation factor spt6"/>
    <property type="match status" value="1"/>
</dbReference>
<accession>A0A9Q1KVN3</accession>
<dbReference type="InterPro" id="IPR012337">
    <property type="entry name" value="RNaseH-like_sf"/>
</dbReference>
<dbReference type="SUPFAM" id="SSF55550">
    <property type="entry name" value="SH2 domain"/>
    <property type="match status" value="2"/>
</dbReference>
<feature type="compositionally biased region" description="Acidic residues" evidence="9">
    <location>
        <begin position="208"/>
        <end position="225"/>
    </location>
</feature>
<dbReference type="SMART" id="SM00316">
    <property type="entry name" value="S1"/>
    <property type="match status" value="1"/>
</dbReference>
<dbReference type="SMART" id="SM00732">
    <property type="entry name" value="YqgFc"/>
    <property type="match status" value="1"/>
</dbReference>